<name>X1U165_9ZZZZ</name>
<accession>X1U165</accession>
<protein>
    <recommendedName>
        <fullName evidence="2">HTH cro/C1-type domain-containing protein</fullName>
    </recommendedName>
</protein>
<comment type="caution">
    <text evidence="3">The sequence shown here is derived from an EMBL/GenBank/DDBJ whole genome shotgun (WGS) entry which is preliminary data.</text>
</comment>
<dbReference type="AlphaFoldDB" id="X1U165"/>
<dbReference type="SUPFAM" id="SSF47413">
    <property type="entry name" value="lambda repressor-like DNA-binding domains"/>
    <property type="match status" value="1"/>
</dbReference>
<dbReference type="InterPro" id="IPR001387">
    <property type="entry name" value="Cro/C1-type_HTH"/>
</dbReference>
<organism evidence="3">
    <name type="scientific">marine sediment metagenome</name>
    <dbReference type="NCBI Taxonomy" id="412755"/>
    <lineage>
        <taxon>unclassified sequences</taxon>
        <taxon>metagenomes</taxon>
        <taxon>ecological metagenomes</taxon>
    </lineage>
</organism>
<gene>
    <name evidence="3" type="ORF">S12H4_31371</name>
</gene>
<dbReference type="PROSITE" id="PS50943">
    <property type="entry name" value="HTH_CROC1"/>
    <property type="match status" value="1"/>
</dbReference>
<dbReference type="InterPro" id="IPR013430">
    <property type="entry name" value="Toxin_antidote_HigA"/>
</dbReference>
<dbReference type="GO" id="GO:0003677">
    <property type="term" value="F:DNA binding"/>
    <property type="evidence" value="ECO:0007669"/>
    <property type="project" value="UniProtKB-KW"/>
</dbReference>
<dbReference type="Pfam" id="PF01381">
    <property type="entry name" value="HTH_3"/>
    <property type="match status" value="1"/>
</dbReference>
<dbReference type="SMART" id="SM00530">
    <property type="entry name" value="HTH_XRE"/>
    <property type="match status" value="1"/>
</dbReference>
<feature type="domain" description="HTH cro/C1-type" evidence="2">
    <location>
        <begin position="12"/>
        <end position="57"/>
    </location>
</feature>
<dbReference type="PANTHER" id="PTHR36924">
    <property type="entry name" value="ANTITOXIN HIGA-1"/>
    <property type="match status" value="1"/>
</dbReference>
<dbReference type="CDD" id="cd00093">
    <property type="entry name" value="HTH_XRE"/>
    <property type="match status" value="1"/>
</dbReference>
<proteinExistence type="predicted"/>
<dbReference type="InterPro" id="IPR010982">
    <property type="entry name" value="Lambda_DNA-bd_dom_sf"/>
</dbReference>
<dbReference type="Gene3D" id="1.10.260.40">
    <property type="entry name" value="lambda repressor-like DNA-binding domains"/>
    <property type="match status" value="1"/>
</dbReference>
<sequence>ILKRHYIEPLSLKITAVADDLRVSRKTISKIVNEKGSITPDMALRLSKAFNTSPELWLNLQTNYDLWVAAHKSNDWENIKTLVPV</sequence>
<dbReference type="PANTHER" id="PTHR36924:SF1">
    <property type="entry name" value="ANTITOXIN HIGA-1"/>
    <property type="match status" value="1"/>
</dbReference>
<reference evidence="3" key="1">
    <citation type="journal article" date="2014" name="Front. Microbiol.">
        <title>High frequency of phylogenetically diverse reductive dehalogenase-homologous genes in deep subseafloor sedimentary metagenomes.</title>
        <authorList>
            <person name="Kawai M."/>
            <person name="Futagami T."/>
            <person name="Toyoda A."/>
            <person name="Takaki Y."/>
            <person name="Nishi S."/>
            <person name="Hori S."/>
            <person name="Arai W."/>
            <person name="Tsubouchi T."/>
            <person name="Morono Y."/>
            <person name="Uchiyama I."/>
            <person name="Ito T."/>
            <person name="Fujiyama A."/>
            <person name="Inagaki F."/>
            <person name="Takami H."/>
        </authorList>
    </citation>
    <scope>NUCLEOTIDE SEQUENCE</scope>
    <source>
        <strain evidence="3">Expedition CK06-06</strain>
    </source>
</reference>
<dbReference type="EMBL" id="BARW01018300">
    <property type="protein sequence ID" value="GAI97371.1"/>
    <property type="molecule type" value="Genomic_DNA"/>
</dbReference>
<dbReference type="NCBIfam" id="TIGR02607">
    <property type="entry name" value="antidote_HigA"/>
    <property type="match status" value="1"/>
</dbReference>
<evidence type="ECO:0000313" key="3">
    <source>
        <dbReference type="EMBL" id="GAI97371.1"/>
    </source>
</evidence>
<evidence type="ECO:0000256" key="1">
    <source>
        <dbReference type="ARBA" id="ARBA00023125"/>
    </source>
</evidence>
<evidence type="ECO:0000259" key="2">
    <source>
        <dbReference type="PROSITE" id="PS50943"/>
    </source>
</evidence>
<feature type="non-terminal residue" evidence="3">
    <location>
        <position position="1"/>
    </location>
</feature>
<keyword evidence="1" id="KW-0238">DNA-binding</keyword>